<sequence>MYFPNIDWHIGYVDRSVPDITCWSAANIRWAVSHLKADVIAEVRHAMIENVDIFQAKTVEGFSHHGDIDSGEEEDQIEEESDDGGEESEESLDFIPRLVTSTVTAPVPSPVPATLADSVPARVPDSVHASEPDMVPQSVPATVPGSVAAMLSANVPTKELVVEPEPLTHNVDVTVILGEVFETISVEEDHYKEETRKGEKRNEDTDSV</sequence>
<dbReference type="EMBL" id="JXTC01000124">
    <property type="protein sequence ID" value="PON86885.1"/>
    <property type="molecule type" value="Genomic_DNA"/>
</dbReference>
<dbReference type="AlphaFoldDB" id="A0A2P5EN36"/>
<organism evidence="2 3">
    <name type="scientific">Trema orientale</name>
    <name type="common">Charcoal tree</name>
    <name type="synonym">Celtis orientalis</name>
    <dbReference type="NCBI Taxonomy" id="63057"/>
    <lineage>
        <taxon>Eukaryota</taxon>
        <taxon>Viridiplantae</taxon>
        <taxon>Streptophyta</taxon>
        <taxon>Embryophyta</taxon>
        <taxon>Tracheophyta</taxon>
        <taxon>Spermatophyta</taxon>
        <taxon>Magnoliopsida</taxon>
        <taxon>eudicotyledons</taxon>
        <taxon>Gunneridae</taxon>
        <taxon>Pentapetalae</taxon>
        <taxon>rosids</taxon>
        <taxon>fabids</taxon>
        <taxon>Rosales</taxon>
        <taxon>Cannabaceae</taxon>
        <taxon>Trema</taxon>
    </lineage>
</organism>
<feature type="region of interest" description="Disordered" evidence="1">
    <location>
        <begin position="63"/>
        <end position="91"/>
    </location>
</feature>
<evidence type="ECO:0000313" key="3">
    <source>
        <dbReference type="Proteomes" id="UP000237000"/>
    </source>
</evidence>
<evidence type="ECO:0000313" key="2">
    <source>
        <dbReference type="EMBL" id="PON86885.1"/>
    </source>
</evidence>
<keyword evidence="3" id="KW-1185">Reference proteome</keyword>
<feature type="region of interest" description="Disordered" evidence="1">
    <location>
        <begin position="187"/>
        <end position="208"/>
    </location>
</feature>
<protein>
    <submittedName>
        <fullName evidence="2">Uncharacterized protein</fullName>
    </submittedName>
</protein>
<proteinExistence type="predicted"/>
<dbReference type="InParanoid" id="A0A2P5EN36"/>
<reference evidence="3" key="1">
    <citation type="submission" date="2016-06" db="EMBL/GenBank/DDBJ databases">
        <title>Parallel loss of symbiosis genes in relatives of nitrogen-fixing non-legume Parasponia.</title>
        <authorList>
            <person name="Van Velzen R."/>
            <person name="Holmer R."/>
            <person name="Bu F."/>
            <person name="Rutten L."/>
            <person name="Van Zeijl A."/>
            <person name="Liu W."/>
            <person name="Santuari L."/>
            <person name="Cao Q."/>
            <person name="Sharma T."/>
            <person name="Shen D."/>
            <person name="Roswanjaya Y."/>
            <person name="Wardhani T."/>
            <person name="Kalhor M.S."/>
            <person name="Jansen J."/>
            <person name="Van den Hoogen J."/>
            <person name="Gungor B."/>
            <person name="Hartog M."/>
            <person name="Hontelez J."/>
            <person name="Verver J."/>
            <person name="Yang W.-C."/>
            <person name="Schijlen E."/>
            <person name="Repin R."/>
            <person name="Schilthuizen M."/>
            <person name="Schranz E."/>
            <person name="Heidstra R."/>
            <person name="Miyata K."/>
            <person name="Fedorova E."/>
            <person name="Kohlen W."/>
            <person name="Bisseling T."/>
            <person name="Smit S."/>
            <person name="Geurts R."/>
        </authorList>
    </citation>
    <scope>NUCLEOTIDE SEQUENCE [LARGE SCALE GENOMIC DNA]</scope>
    <source>
        <strain evidence="3">cv. RG33-2</strain>
    </source>
</reference>
<accession>A0A2P5EN36</accession>
<dbReference type="OrthoDB" id="10594232at2759"/>
<evidence type="ECO:0000256" key="1">
    <source>
        <dbReference type="SAM" id="MobiDB-lite"/>
    </source>
</evidence>
<comment type="caution">
    <text evidence="2">The sequence shown here is derived from an EMBL/GenBank/DDBJ whole genome shotgun (WGS) entry which is preliminary data.</text>
</comment>
<dbReference type="Proteomes" id="UP000237000">
    <property type="component" value="Unassembled WGS sequence"/>
</dbReference>
<feature type="compositionally biased region" description="Acidic residues" evidence="1">
    <location>
        <begin position="69"/>
        <end position="91"/>
    </location>
</feature>
<gene>
    <name evidence="2" type="ORF">TorRG33x02_172690</name>
</gene>
<name>A0A2P5EN36_TREOI</name>